<accession>A0A9N9FQQ1</accession>
<protein>
    <submittedName>
        <fullName evidence="1">3747_t:CDS:1</fullName>
    </submittedName>
</protein>
<keyword evidence="2" id="KW-1185">Reference proteome</keyword>
<proteinExistence type="predicted"/>
<organism evidence="1 2">
    <name type="scientific">Diversispora eburnea</name>
    <dbReference type="NCBI Taxonomy" id="1213867"/>
    <lineage>
        <taxon>Eukaryota</taxon>
        <taxon>Fungi</taxon>
        <taxon>Fungi incertae sedis</taxon>
        <taxon>Mucoromycota</taxon>
        <taxon>Glomeromycotina</taxon>
        <taxon>Glomeromycetes</taxon>
        <taxon>Diversisporales</taxon>
        <taxon>Diversisporaceae</taxon>
        <taxon>Diversispora</taxon>
    </lineage>
</organism>
<gene>
    <name evidence="1" type="ORF">DEBURN_LOCUS7209</name>
</gene>
<name>A0A9N9FQQ1_9GLOM</name>
<sequence length="105" mass="11976">MKLELGMPGNVCSLRNIVSMPLRHNINKHESLWALNAIADNNLKKSSPILQYHEFIKAVQKSYYAVFFRVGLPSFPCDLKVAPESEANIRGYSRYSPKPMEFFGN</sequence>
<dbReference type="EMBL" id="CAJVPK010000838">
    <property type="protein sequence ID" value="CAG8553284.1"/>
    <property type="molecule type" value="Genomic_DNA"/>
</dbReference>
<dbReference type="Proteomes" id="UP000789706">
    <property type="component" value="Unassembled WGS sequence"/>
</dbReference>
<comment type="caution">
    <text evidence="1">The sequence shown here is derived from an EMBL/GenBank/DDBJ whole genome shotgun (WGS) entry which is preliminary data.</text>
</comment>
<reference evidence="1" key="1">
    <citation type="submission" date="2021-06" db="EMBL/GenBank/DDBJ databases">
        <authorList>
            <person name="Kallberg Y."/>
            <person name="Tangrot J."/>
            <person name="Rosling A."/>
        </authorList>
    </citation>
    <scope>NUCLEOTIDE SEQUENCE</scope>
    <source>
        <strain evidence="1">AZ414A</strain>
    </source>
</reference>
<evidence type="ECO:0000313" key="2">
    <source>
        <dbReference type="Proteomes" id="UP000789706"/>
    </source>
</evidence>
<evidence type="ECO:0000313" key="1">
    <source>
        <dbReference type="EMBL" id="CAG8553284.1"/>
    </source>
</evidence>
<dbReference type="AlphaFoldDB" id="A0A9N9FQQ1"/>